<dbReference type="PANTHER" id="PTHR33420">
    <property type="entry name" value="FIMBRIAL SUBUNIT ELFA-RELATED"/>
    <property type="match status" value="1"/>
</dbReference>
<comment type="subcellular location">
    <subcellularLocation>
        <location evidence="1">Fimbrium</location>
    </subcellularLocation>
</comment>
<dbReference type="InterPro" id="IPR050263">
    <property type="entry name" value="Bact_Fimbrial_Adh_Pro"/>
</dbReference>
<dbReference type="RefSeq" id="WP_350016129.1">
    <property type="nucleotide sequence ID" value="NZ_CP157948.1"/>
</dbReference>
<dbReference type="GO" id="GO:0009289">
    <property type="term" value="C:pilus"/>
    <property type="evidence" value="ECO:0007669"/>
    <property type="project" value="UniProtKB-SubCell"/>
</dbReference>
<dbReference type="AlphaFoldDB" id="A0AAU7QL54"/>
<dbReference type="Pfam" id="PF00419">
    <property type="entry name" value="Fimbrial"/>
    <property type="match status" value="1"/>
</dbReference>
<feature type="chain" id="PRO_5043369505" evidence="5">
    <location>
        <begin position="26"/>
        <end position="182"/>
    </location>
</feature>
<sequence length="182" mass="17743">MKKTLLSAALIAAVATIGFVPKANAADGTITFSGKVLSSTCTVSNASSGVVAVTLPDVPATAFTGAGSTAGTKSFSLTLTGCPTTPSGVQVGAAFGGTSIDSAHAGTILNSTGATFSNVNVQMTDSAGTAINLSTNSNPVSATIDGSGAATLAYQARYYQPTAAAVTAGLVTASVTYTLTYN</sequence>
<dbReference type="GO" id="GO:0043709">
    <property type="term" value="P:cell adhesion involved in single-species biofilm formation"/>
    <property type="evidence" value="ECO:0007669"/>
    <property type="project" value="TreeGrafter"/>
</dbReference>
<proteinExistence type="inferred from homology"/>
<gene>
    <name evidence="7" type="ORF">ABNK63_15480</name>
</gene>
<dbReference type="InterPro" id="IPR008966">
    <property type="entry name" value="Adhesion_dom_sf"/>
</dbReference>
<feature type="signal peptide" evidence="5">
    <location>
        <begin position="1"/>
        <end position="25"/>
    </location>
</feature>
<dbReference type="InterPro" id="IPR036937">
    <property type="entry name" value="Adhesion_dom_fimbrial_sf"/>
</dbReference>
<evidence type="ECO:0000256" key="5">
    <source>
        <dbReference type="SAM" id="SignalP"/>
    </source>
</evidence>
<feature type="domain" description="Fimbrial-type adhesion" evidence="6">
    <location>
        <begin position="30"/>
        <end position="181"/>
    </location>
</feature>
<keyword evidence="3 5" id="KW-0732">Signal</keyword>
<dbReference type="PANTHER" id="PTHR33420:SF3">
    <property type="entry name" value="FIMBRIAL SUBUNIT ELFA"/>
    <property type="match status" value="1"/>
</dbReference>
<protein>
    <submittedName>
        <fullName evidence="7">Fimbrial protein</fullName>
    </submittedName>
</protein>
<evidence type="ECO:0000256" key="3">
    <source>
        <dbReference type="ARBA" id="ARBA00022729"/>
    </source>
</evidence>
<accession>A0AAU7QL54</accession>
<keyword evidence="4" id="KW-0281">Fimbrium</keyword>
<evidence type="ECO:0000313" key="7">
    <source>
        <dbReference type="EMBL" id="XBS89774.1"/>
    </source>
</evidence>
<comment type="similarity">
    <text evidence="2">Belongs to the fimbrial protein family.</text>
</comment>
<dbReference type="Gene3D" id="2.60.40.1090">
    <property type="entry name" value="Fimbrial-type adhesion domain"/>
    <property type="match status" value="1"/>
</dbReference>
<dbReference type="InterPro" id="IPR000259">
    <property type="entry name" value="Adhesion_dom_fimbrial"/>
</dbReference>
<organism evidence="7">
    <name type="scientific">Rhodanobacter sp. IGA1.0</name>
    <dbReference type="NCBI Taxonomy" id="3158582"/>
    <lineage>
        <taxon>Bacteria</taxon>
        <taxon>Pseudomonadati</taxon>
        <taxon>Pseudomonadota</taxon>
        <taxon>Gammaproteobacteria</taxon>
        <taxon>Lysobacterales</taxon>
        <taxon>Rhodanobacteraceae</taxon>
        <taxon>Rhodanobacter</taxon>
    </lineage>
</organism>
<evidence type="ECO:0000256" key="2">
    <source>
        <dbReference type="ARBA" id="ARBA00006671"/>
    </source>
</evidence>
<reference evidence="7" key="1">
    <citation type="submission" date="2024-06" db="EMBL/GenBank/DDBJ databases">
        <authorList>
            <person name="Sun Y."/>
        </authorList>
    </citation>
    <scope>NUCLEOTIDE SEQUENCE</scope>
    <source>
        <strain evidence="7">IGA1.0</strain>
    </source>
</reference>
<evidence type="ECO:0000256" key="1">
    <source>
        <dbReference type="ARBA" id="ARBA00004561"/>
    </source>
</evidence>
<evidence type="ECO:0000259" key="6">
    <source>
        <dbReference type="Pfam" id="PF00419"/>
    </source>
</evidence>
<evidence type="ECO:0000256" key="4">
    <source>
        <dbReference type="ARBA" id="ARBA00023263"/>
    </source>
</evidence>
<name>A0AAU7QL54_9GAMM</name>
<dbReference type="EMBL" id="CP157948">
    <property type="protein sequence ID" value="XBS89774.1"/>
    <property type="molecule type" value="Genomic_DNA"/>
</dbReference>
<dbReference type="SUPFAM" id="SSF49401">
    <property type="entry name" value="Bacterial adhesins"/>
    <property type="match status" value="1"/>
</dbReference>